<name>A0ABR9AKF4_9BACT</name>
<feature type="transmembrane region" description="Helical" evidence="1">
    <location>
        <begin position="588"/>
        <end position="606"/>
    </location>
</feature>
<dbReference type="PANTHER" id="PTHR36435">
    <property type="entry name" value="SLR1288 PROTEIN"/>
    <property type="match status" value="1"/>
</dbReference>
<keyword evidence="1" id="KW-0812">Transmembrane</keyword>
<reference evidence="3 4" key="1">
    <citation type="submission" date="2020-09" db="EMBL/GenBank/DDBJ databases">
        <title>Echinicola sp. CAU 1574 isolated from sand of Sido Beach.</title>
        <authorList>
            <person name="Kim W."/>
        </authorList>
    </citation>
    <scope>NUCLEOTIDE SEQUENCE [LARGE SCALE GENOMIC DNA]</scope>
    <source>
        <strain evidence="3 4">CAU 1574</strain>
    </source>
</reference>
<evidence type="ECO:0000313" key="4">
    <source>
        <dbReference type="Proteomes" id="UP000647133"/>
    </source>
</evidence>
<keyword evidence="1" id="KW-0472">Membrane</keyword>
<protein>
    <submittedName>
        <fullName evidence="3">CPBP family intramembrane metalloprotease</fullName>
    </submittedName>
</protein>
<keyword evidence="1" id="KW-1133">Transmembrane helix</keyword>
<comment type="caution">
    <text evidence="3">The sequence shown here is derived from an EMBL/GenBank/DDBJ whole genome shotgun (WGS) entry which is preliminary data.</text>
</comment>
<keyword evidence="3" id="KW-0482">Metalloprotease</keyword>
<dbReference type="EMBL" id="JACYTQ010000003">
    <property type="protein sequence ID" value="MBD8489298.1"/>
    <property type="molecule type" value="Genomic_DNA"/>
</dbReference>
<dbReference type="Pfam" id="PF02517">
    <property type="entry name" value="Rce1-like"/>
    <property type="match status" value="1"/>
</dbReference>
<evidence type="ECO:0000259" key="2">
    <source>
        <dbReference type="Pfam" id="PF02517"/>
    </source>
</evidence>
<dbReference type="Gene3D" id="1.25.40.10">
    <property type="entry name" value="Tetratricopeptide repeat domain"/>
    <property type="match status" value="1"/>
</dbReference>
<feature type="domain" description="CAAX prenyl protease 2/Lysostaphin resistance protein A-like" evidence="2">
    <location>
        <begin position="514"/>
        <end position="601"/>
    </location>
</feature>
<organism evidence="3 4">
    <name type="scientific">Echinicola arenosa</name>
    <dbReference type="NCBI Taxonomy" id="2774144"/>
    <lineage>
        <taxon>Bacteria</taxon>
        <taxon>Pseudomonadati</taxon>
        <taxon>Bacteroidota</taxon>
        <taxon>Cytophagia</taxon>
        <taxon>Cytophagales</taxon>
        <taxon>Cyclobacteriaceae</taxon>
        <taxon>Echinicola</taxon>
    </lineage>
</organism>
<dbReference type="GO" id="GO:0008237">
    <property type="term" value="F:metallopeptidase activity"/>
    <property type="evidence" value="ECO:0007669"/>
    <property type="project" value="UniProtKB-KW"/>
</dbReference>
<dbReference type="PANTHER" id="PTHR36435:SF1">
    <property type="entry name" value="CAAX AMINO TERMINAL PROTEASE FAMILY PROTEIN"/>
    <property type="match status" value="1"/>
</dbReference>
<feature type="transmembrane region" description="Helical" evidence="1">
    <location>
        <begin position="469"/>
        <end position="491"/>
    </location>
</feature>
<feature type="transmembrane region" description="Helical" evidence="1">
    <location>
        <begin position="336"/>
        <end position="358"/>
    </location>
</feature>
<accession>A0ABR9AKF4</accession>
<keyword evidence="4" id="KW-1185">Reference proteome</keyword>
<keyword evidence="3" id="KW-0645">Protease</keyword>
<evidence type="ECO:0000256" key="1">
    <source>
        <dbReference type="SAM" id="Phobius"/>
    </source>
</evidence>
<feature type="transmembrane region" description="Helical" evidence="1">
    <location>
        <begin position="511"/>
        <end position="531"/>
    </location>
</feature>
<dbReference type="InterPro" id="IPR052710">
    <property type="entry name" value="CAAX_protease"/>
</dbReference>
<dbReference type="SUPFAM" id="SSF48452">
    <property type="entry name" value="TPR-like"/>
    <property type="match status" value="1"/>
</dbReference>
<dbReference type="InterPro" id="IPR011990">
    <property type="entry name" value="TPR-like_helical_dom_sf"/>
</dbReference>
<keyword evidence="3" id="KW-0378">Hydrolase</keyword>
<dbReference type="RefSeq" id="WP_192010179.1">
    <property type="nucleotide sequence ID" value="NZ_JACYTQ010000003.1"/>
</dbReference>
<sequence length="610" mass="70474">MQSRILLGVLILCITNTLLYGQEKIVKPLSSEVYLNKLKNSKDSLYVQILKEFDNYLNDHPNDYNARIEKCIIIDQAYYDSYEEYNPKYEEFEICLNDLIKDFPENHEVLLFKLKNTYGDSSLEFCNQVINTNRMNPGKWPDYKLAKFYQELALQYSYKEEWRKAIENAKIAEELNDTLDLSALVAEQYMALNNYEEAKKELFRSLDSMDNAWESQNKGNLLLKLGEPEKALQAFNYARRDTSIWIDNGLIAKALIDNGKYAEAREFLLKDLSEAYYSSASLHQLFAYDYKHSPADTTLTTYSQLNSASFLNDAFGKYRFMMFTIAPFSAWDIYDLIKLLIFILSIILLIILPYLWILPIHYISNYFKIKEVTTSLNGVRWGLKDFWIISAAVMLIEFAASIIFNYQGLLSTLFNDYYIEEKVNVSFDQANLGLFFFVGMLIVVLLFIKKKDYRYLNAEKWSTGKGIAIGIGLAFALRSVYFSLVRIGLIPKTNASVIGSVQDYFASISSYYHPALSFLFIVILIPFYEEYLFRGIALSSMEKRIKFMSANIIQAIIFSLLHGNLNLFFFYLAFGLIAGTLVRKSKSIAPSIAFHVTNNFFAFIILSRLS</sequence>
<gene>
    <name evidence="3" type="ORF">IFO69_11125</name>
</gene>
<dbReference type="Proteomes" id="UP000647133">
    <property type="component" value="Unassembled WGS sequence"/>
</dbReference>
<feature type="transmembrane region" description="Helical" evidence="1">
    <location>
        <begin position="552"/>
        <end position="582"/>
    </location>
</feature>
<feature type="transmembrane region" description="Helical" evidence="1">
    <location>
        <begin position="429"/>
        <end position="448"/>
    </location>
</feature>
<feature type="transmembrane region" description="Helical" evidence="1">
    <location>
        <begin position="386"/>
        <end position="409"/>
    </location>
</feature>
<proteinExistence type="predicted"/>
<evidence type="ECO:0000313" key="3">
    <source>
        <dbReference type="EMBL" id="MBD8489298.1"/>
    </source>
</evidence>
<dbReference type="InterPro" id="IPR003675">
    <property type="entry name" value="Rce1/LyrA-like_dom"/>
</dbReference>